<dbReference type="RefSeq" id="WP_132252284.1">
    <property type="nucleotide sequence ID" value="NZ_SMAL01000005.1"/>
</dbReference>
<keyword evidence="1" id="KW-0472">Membrane</keyword>
<evidence type="ECO:0000313" key="2">
    <source>
        <dbReference type="EMBL" id="TCT14646.1"/>
    </source>
</evidence>
<feature type="transmembrane region" description="Helical" evidence="1">
    <location>
        <begin position="176"/>
        <end position="199"/>
    </location>
</feature>
<dbReference type="AlphaFoldDB" id="A0A4R3ML04"/>
<evidence type="ECO:0000313" key="3">
    <source>
        <dbReference type="Proteomes" id="UP000294902"/>
    </source>
</evidence>
<sequence length="252" mass="28289">MISFPFLKKELKELVKTNKLIIFGALFIFFAILSPLTARFMTEIFNSIGGMDGFVFPPAVFTDSYLQFFSNHSLNVLVLALIISGTIVSEKNKGSLSLVLSKGLERRKLVLTKLFSYSLFFSFLYWISVAITYLYTYLLFEEAYIEKLFVAFFTTWLYGIFLIVLAIFISTISVSFGMAAGITFGAYTLVSIIGSIPIFNINRLSPSYLNSITSGIIYSGDSSHLLITTLSTIAIILILIYLSVEIFKNKEI</sequence>
<keyword evidence="3" id="KW-1185">Reference proteome</keyword>
<reference evidence="2 3" key="1">
    <citation type="submission" date="2019-03" db="EMBL/GenBank/DDBJ databases">
        <title>Genomic Encyclopedia of Type Strains, Phase IV (KMG-IV): sequencing the most valuable type-strain genomes for metagenomic binning, comparative biology and taxonomic classification.</title>
        <authorList>
            <person name="Goeker M."/>
        </authorList>
    </citation>
    <scope>NUCLEOTIDE SEQUENCE [LARGE SCALE GENOMIC DNA]</scope>
    <source>
        <strain evidence="2 3">DSM 24629</strain>
    </source>
</reference>
<dbReference type="Pfam" id="PF12679">
    <property type="entry name" value="ABC2_membrane_2"/>
    <property type="match status" value="1"/>
</dbReference>
<evidence type="ECO:0000256" key="1">
    <source>
        <dbReference type="SAM" id="Phobius"/>
    </source>
</evidence>
<keyword evidence="1" id="KW-1133">Transmembrane helix</keyword>
<organism evidence="2 3">
    <name type="scientific">Natranaerovirga pectinivora</name>
    <dbReference type="NCBI Taxonomy" id="682400"/>
    <lineage>
        <taxon>Bacteria</taxon>
        <taxon>Bacillati</taxon>
        <taxon>Bacillota</taxon>
        <taxon>Clostridia</taxon>
        <taxon>Lachnospirales</taxon>
        <taxon>Natranaerovirgaceae</taxon>
        <taxon>Natranaerovirga</taxon>
    </lineage>
</organism>
<feature type="transmembrane region" description="Helical" evidence="1">
    <location>
        <begin position="148"/>
        <end position="169"/>
    </location>
</feature>
<comment type="caution">
    <text evidence="2">The sequence shown here is derived from an EMBL/GenBank/DDBJ whole genome shotgun (WGS) entry which is preliminary data.</text>
</comment>
<feature type="transmembrane region" description="Helical" evidence="1">
    <location>
        <begin position="110"/>
        <end position="136"/>
    </location>
</feature>
<proteinExistence type="predicted"/>
<feature type="transmembrane region" description="Helical" evidence="1">
    <location>
        <begin position="72"/>
        <end position="89"/>
    </location>
</feature>
<dbReference type="EMBL" id="SMAL01000005">
    <property type="protein sequence ID" value="TCT14646.1"/>
    <property type="molecule type" value="Genomic_DNA"/>
</dbReference>
<name>A0A4R3ML04_9FIRM</name>
<dbReference type="PANTHER" id="PTHR43471">
    <property type="entry name" value="ABC TRANSPORTER PERMEASE"/>
    <property type="match status" value="1"/>
</dbReference>
<dbReference type="OrthoDB" id="4187110at2"/>
<gene>
    <name evidence="2" type="ORF">EDC18_105127</name>
</gene>
<keyword evidence="1" id="KW-0812">Transmembrane</keyword>
<protein>
    <submittedName>
        <fullName evidence="2">ABC-2 type transport system permease protein</fullName>
    </submittedName>
</protein>
<dbReference type="GO" id="GO:0005886">
    <property type="term" value="C:plasma membrane"/>
    <property type="evidence" value="ECO:0007669"/>
    <property type="project" value="UniProtKB-SubCell"/>
</dbReference>
<feature type="transmembrane region" description="Helical" evidence="1">
    <location>
        <begin position="20"/>
        <end position="41"/>
    </location>
</feature>
<dbReference type="Proteomes" id="UP000294902">
    <property type="component" value="Unassembled WGS sequence"/>
</dbReference>
<feature type="transmembrane region" description="Helical" evidence="1">
    <location>
        <begin position="225"/>
        <end position="244"/>
    </location>
</feature>
<dbReference type="GO" id="GO:0140359">
    <property type="term" value="F:ABC-type transporter activity"/>
    <property type="evidence" value="ECO:0007669"/>
    <property type="project" value="InterPro"/>
</dbReference>
<accession>A0A4R3ML04</accession>